<accession>A0A2S8F8I1</accession>
<keyword evidence="2" id="KW-0274">FAD</keyword>
<dbReference type="Gene3D" id="3.30.43.10">
    <property type="entry name" value="Uridine Diphospho-n-acetylenolpyruvylglucosamine Reductase, domain 2"/>
    <property type="match status" value="1"/>
</dbReference>
<dbReference type="Pfam" id="PF01565">
    <property type="entry name" value="FAD_binding_4"/>
    <property type="match status" value="1"/>
</dbReference>
<dbReference type="InterPro" id="IPR006094">
    <property type="entry name" value="Oxid_FAD_bind_N"/>
</dbReference>
<reference evidence="4 5" key="1">
    <citation type="submission" date="2018-02" db="EMBL/GenBank/DDBJ databases">
        <title>Comparative genomes isolates from brazilian mangrove.</title>
        <authorList>
            <person name="Araujo J.E."/>
            <person name="Taketani R.G."/>
            <person name="Silva M.C.P."/>
            <person name="Loureco M.V."/>
            <person name="Andreote F.D."/>
        </authorList>
    </citation>
    <scope>NUCLEOTIDE SEQUENCE [LARGE SCALE GENOMIC DNA]</scope>
    <source>
        <strain evidence="4 5">Hex-1 MGV</strain>
    </source>
</reference>
<dbReference type="PANTHER" id="PTHR43762:SF1">
    <property type="entry name" value="D-ARABINONO-1,4-LACTONE OXIDASE"/>
    <property type="match status" value="1"/>
</dbReference>
<dbReference type="InterPro" id="IPR010031">
    <property type="entry name" value="FAD_lactone_oxidase-like"/>
</dbReference>
<feature type="domain" description="FAD-binding PCMH-type" evidence="3">
    <location>
        <begin position="39"/>
        <end position="216"/>
    </location>
</feature>
<evidence type="ECO:0000256" key="2">
    <source>
        <dbReference type="ARBA" id="ARBA00022827"/>
    </source>
</evidence>
<dbReference type="AlphaFoldDB" id="A0A2S8F8I1"/>
<evidence type="ECO:0000259" key="3">
    <source>
        <dbReference type="PROSITE" id="PS51387"/>
    </source>
</evidence>
<keyword evidence="1" id="KW-0285">Flavoprotein</keyword>
<dbReference type="GO" id="GO:0071949">
    <property type="term" value="F:FAD binding"/>
    <property type="evidence" value="ECO:0007669"/>
    <property type="project" value="InterPro"/>
</dbReference>
<dbReference type="InterPro" id="IPR036318">
    <property type="entry name" value="FAD-bd_PCMH-like_sf"/>
</dbReference>
<name>A0A2S8F8I1_9BACT</name>
<dbReference type="EMBL" id="PUHY01000016">
    <property type="protein sequence ID" value="PQO28461.1"/>
    <property type="molecule type" value="Genomic_DNA"/>
</dbReference>
<dbReference type="InterPro" id="IPR016169">
    <property type="entry name" value="FAD-bd_PCMH_sub2"/>
</dbReference>
<evidence type="ECO:0000313" key="5">
    <source>
        <dbReference type="Proteomes" id="UP000238322"/>
    </source>
</evidence>
<dbReference type="Gene3D" id="3.30.465.10">
    <property type="match status" value="1"/>
</dbReference>
<evidence type="ECO:0000313" key="4">
    <source>
        <dbReference type="EMBL" id="PQO28461.1"/>
    </source>
</evidence>
<sequence>MRWHESPSIGLTPALYLAPCTLPIGRESLDYVNDSHCQFNRTRVRSVIDVQNVEDIQAAIEICRREGWPLSMFGGRHCLGGQQFATDGLILNMRGLNRIVSLDEMTGIVHIQGGVLWTDIRKFLSSRSSAAKVEVHQKQTGADEMSVAGAIAVNAHGNPLCSGPISSDIEWLKILTASGEELLCSRESNADLFGMVVGGMGLFGVVTEIGLRLAPAQRFLRRSEVTHIESLVGNWDEVHADYSYGDMQLDVDPDSAHFMKRGILNLWSPCDDHVVHGDASPKIKADWSRLTALAHVDKAQCFREYARYAEAVNGSVSAGRDFHWDTYETGYHAQLEQHLKLPCGGDVLTEFFVPIEALELLLDFTGNQIRSLGVDPILTTLRSVRQCQVSYLRWARCDYVCMVMALHVDHCQKQLARLDTFCTAIARFCGRHGGTFYLPYRRFAHRADLLLAYPNIHQFVEEKNRRDPDGLFGSSWFGYLLRVLDEEPVMGMG</sequence>
<dbReference type="InterPro" id="IPR016167">
    <property type="entry name" value="FAD-bd_PCMH_sub1"/>
</dbReference>
<dbReference type="PROSITE" id="PS51387">
    <property type="entry name" value="FAD_PCMH"/>
    <property type="match status" value="1"/>
</dbReference>
<organism evidence="4 5">
    <name type="scientific">Blastopirellula marina</name>
    <dbReference type="NCBI Taxonomy" id="124"/>
    <lineage>
        <taxon>Bacteria</taxon>
        <taxon>Pseudomonadati</taxon>
        <taxon>Planctomycetota</taxon>
        <taxon>Planctomycetia</taxon>
        <taxon>Pirellulales</taxon>
        <taxon>Pirellulaceae</taxon>
        <taxon>Blastopirellula</taxon>
    </lineage>
</organism>
<dbReference type="GO" id="GO:0016899">
    <property type="term" value="F:oxidoreductase activity, acting on the CH-OH group of donors, oxygen as acceptor"/>
    <property type="evidence" value="ECO:0007669"/>
    <property type="project" value="InterPro"/>
</dbReference>
<dbReference type="SUPFAM" id="SSF55103">
    <property type="entry name" value="FAD-linked oxidases, C-terminal domain"/>
    <property type="match status" value="1"/>
</dbReference>
<dbReference type="InterPro" id="IPR016166">
    <property type="entry name" value="FAD-bd_PCMH"/>
</dbReference>
<protein>
    <recommendedName>
        <fullName evidence="3">FAD-binding PCMH-type domain-containing protein</fullName>
    </recommendedName>
</protein>
<dbReference type="SUPFAM" id="SSF56176">
    <property type="entry name" value="FAD-binding/transporter-associated domain-like"/>
    <property type="match status" value="1"/>
</dbReference>
<dbReference type="Proteomes" id="UP000238322">
    <property type="component" value="Unassembled WGS sequence"/>
</dbReference>
<dbReference type="PANTHER" id="PTHR43762">
    <property type="entry name" value="L-GULONOLACTONE OXIDASE"/>
    <property type="match status" value="1"/>
</dbReference>
<evidence type="ECO:0000256" key="1">
    <source>
        <dbReference type="ARBA" id="ARBA00022630"/>
    </source>
</evidence>
<proteinExistence type="predicted"/>
<gene>
    <name evidence="4" type="ORF">C5Y83_28020</name>
</gene>
<comment type="caution">
    <text evidence="4">The sequence shown here is derived from an EMBL/GenBank/DDBJ whole genome shotgun (WGS) entry which is preliminary data.</text>
</comment>
<dbReference type="InterPro" id="IPR016164">
    <property type="entry name" value="FAD-linked_Oxase-like_C"/>
</dbReference>